<protein>
    <submittedName>
        <fullName evidence="1">Uncharacterized protein</fullName>
    </submittedName>
</protein>
<dbReference type="Proteomes" id="UP001055811">
    <property type="component" value="Linkage Group LG08"/>
</dbReference>
<accession>A0ACB8ZTU1</accession>
<keyword evidence="2" id="KW-1185">Reference proteome</keyword>
<dbReference type="EMBL" id="CM042016">
    <property type="protein sequence ID" value="KAI3700751.1"/>
    <property type="molecule type" value="Genomic_DNA"/>
</dbReference>
<comment type="caution">
    <text evidence="1">The sequence shown here is derived from an EMBL/GenBank/DDBJ whole genome shotgun (WGS) entry which is preliminary data.</text>
</comment>
<sequence>MISLRFHRNIEFKSNHYQRGNMALQMNSTSQPLNLCHLKTRTIVINRLYALFHSIAITLLIYYRASSILTLIRTTTQPFIPHLLIFIAELTLSFIWVLRQSFLWRPVTRTVFPERLPEDDQLPPIDVFICTADPEREPPLGVMNTVVSAMALNYPAGKLTVYLSDDGGCPVTLEAMREAWRFSKIWLPFCKKYGVKIICPEAYFAGGGVDDECMVYSDEFAAEKVKVKGDYESFVHKVIKISQSERCRSNNDHSSVVEVVSDESTHNQREMPLIVYVSREKRPSHPHNFKAGSLNALLRVSSIISNSPYILGLDCDMYCNDGNSARQAMCFHLDPQLSSSLAFVQFPQMFHNISKHDLYDSELRCTFKTLWQGMDGIKGPCLAGTCYYIRREALYGLEVGGPYINLKELKESFGSSNEFIKSLHQKNNENFDELLQETKLLSSCGYENDTKWGKEVGFRYFSVVEDYFTSFNIHCKKWVSVYYMPKKPSFLGSCTTSLNDVLIQGTRWTAGLIEVALSRFSPIIYGPSRISVLQSLCYAWVAFFPFVFLPMWILAIIPQLSLLNGITIYPEVKSPFFFVFLYVFVLSKLQHMWEIHSTGALLRTWRYEQRDWMLKGITCYLYGSIHAIMEKLGAKEASFLPTNKVVDDDQVKLFEMGIYNFQTSRMFIVPVCSMIMLSLLTFVVGIVKIAIQRDYIDEIFIQTFLSLYILLMGYPVLEGMVMRKDKGRITTSMSCYSLVFSIVIMFLGSLLVMY</sequence>
<gene>
    <name evidence="1" type="ORF">L2E82_45389</name>
</gene>
<evidence type="ECO:0000313" key="2">
    <source>
        <dbReference type="Proteomes" id="UP001055811"/>
    </source>
</evidence>
<organism evidence="1 2">
    <name type="scientific">Cichorium intybus</name>
    <name type="common">Chicory</name>
    <dbReference type="NCBI Taxonomy" id="13427"/>
    <lineage>
        <taxon>Eukaryota</taxon>
        <taxon>Viridiplantae</taxon>
        <taxon>Streptophyta</taxon>
        <taxon>Embryophyta</taxon>
        <taxon>Tracheophyta</taxon>
        <taxon>Spermatophyta</taxon>
        <taxon>Magnoliopsida</taxon>
        <taxon>eudicotyledons</taxon>
        <taxon>Gunneridae</taxon>
        <taxon>Pentapetalae</taxon>
        <taxon>asterids</taxon>
        <taxon>campanulids</taxon>
        <taxon>Asterales</taxon>
        <taxon>Asteraceae</taxon>
        <taxon>Cichorioideae</taxon>
        <taxon>Cichorieae</taxon>
        <taxon>Cichoriinae</taxon>
        <taxon>Cichorium</taxon>
    </lineage>
</organism>
<name>A0ACB8ZTU1_CICIN</name>
<reference evidence="1 2" key="2">
    <citation type="journal article" date="2022" name="Mol. Ecol. Resour.">
        <title>The genomes of chicory, endive, great burdock and yacon provide insights into Asteraceae paleo-polyploidization history and plant inulin production.</title>
        <authorList>
            <person name="Fan W."/>
            <person name="Wang S."/>
            <person name="Wang H."/>
            <person name="Wang A."/>
            <person name="Jiang F."/>
            <person name="Liu H."/>
            <person name="Zhao H."/>
            <person name="Xu D."/>
            <person name="Zhang Y."/>
        </authorList>
    </citation>
    <scope>NUCLEOTIDE SEQUENCE [LARGE SCALE GENOMIC DNA]</scope>
    <source>
        <strain evidence="2">cv. Punajuju</strain>
        <tissue evidence="1">Leaves</tissue>
    </source>
</reference>
<reference evidence="2" key="1">
    <citation type="journal article" date="2022" name="Mol. Ecol. Resour.">
        <title>The genomes of chicory, endive, great burdock and yacon provide insights into Asteraceae palaeo-polyploidization history and plant inulin production.</title>
        <authorList>
            <person name="Fan W."/>
            <person name="Wang S."/>
            <person name="Wang H."/>
            <person name="Wang A."/>
            <person name="Jiang F."/>
            <person name="Liu H."/>
            <person name="Zhao H."/>
            <person name="Xu D."/>
            <person name="Zhang Y."/>
        </authorList>
    </citation>
    <scope>NUCLEOTIDE SEQUENCE [LARGE SCALE GENOMIC DNA]</scope>
    <source>
        <strain evidence="2">cv. Punajuju</strain>
    </source>
</reference>
<evidence type="ECO:0000313" key="1">
    <source>
        <dbReference type="EMBL" id="KAI3700751.1"/>
    </source>
</evidence>
<proteinExistence type="predicted"/>